<feature type="transmembrane region" description="Helical" evidence="1">
    <location>
        <begin position="228"/>
        <end position="249"/>
    </location>
</feature>
<dbReference type="OrthoDB" id="3009728at2759"/>
<accession>A0A9Q8PI56</accession>
<dbReference type="Proteomes" id="UP000756132">
    <property type="component" value="Chromosome 10"/>
</dbReference>
<keyword evidence="1" id="KW-0812">Transmembrane</keyword>
<evidence type="ECO:0000256" key="1">
    <source>
        <dbReference type="SAM" id="Phobius"/>
    </source>
</evidence>
<name>A0A9Q8PI56_PASFU</name>
<feature type="transmembrane region" description="Helical" evidence="1">
    <location>
        <begin position="188"/>
        <end position="208"/>
    </location>
</feature>
<dbReference type="AlphaFoldDB" id="A0A9Q8PI56"/>
<sequence length="442" mass="49612">MAPAQCCLAVLLLFGHSAIALSADPAHGREHFLHWYPQYRKQLSKAINETCKAQYDDYVVDPVGMLRTADGNETHAGCESCYMQPVLSCLLDDMSEFLKSQMASTGILLGLLPTVVSQVGSSTIETGLLALQRPFLAFLLSAATPAVGTDSVRAFDSEEILRVLSRPGHQLQWPSFMHIAEDDRRRKIIAVVVSISQYIFATGAVVNIGLCTAELGRAAIFAMSPAAIYLPGLYILLALAIYIMGSLVVRNRVRTWEIRPTVTTGSDVKPARRKSRFGMPVFWQWLLEAEESEGEMLTGTEDMLYKPTFRGWFKHAFLPLEFFFFKEHEHDKRLYLEIRRESRTLWMATWVVRSGTICVYIFGTLMFSSILFVGPLDGLKIIARYLASAVVCRMIMVYELVGMKYTREILAEEVKLLTNESAVVKEDPEAIALVRMDSVQPQ</sequence>
<dbReference type="RefSeq" id="XP_047767228.1">
    <property type="nucleotide sequence ID" value="XM_047911123.1"/>
</dbReference>
<dbReference type="EMBL" id="CP090172">
    <property type="protein sequence ID" value="UJO22862.1"/>
    <property type="molecule type" value="Genomic_DNA"/>
</dbReference>
<reference evidence="3" key="2">
    <citation type="journal article" date="2022" name="Microb. Genom.">
        <title>A chromosome-scale genome assembly of the tomato pathogen Cladosporium fulvum reveals a compartmentalized genome architecture and the presence of a dispensable chromosome.</title>
        <authorList>
            <person name="Zaccaron A.Z."/>
            <person name="Chen L.H."/>
            <person name="Samaras A."/>
            <person name="Stergiopoulos I."/>
        </authorList>
    </citation>
    <scope>NUCLEOTIDE SEQUENCE</scope>
    <source>
        <strain evidence="3">Race5_Kim</strain>
    </source>
</reference>
<reference evidence="3" key="1">
    <citation type="submission" date="2021-12" db="EMBL/GenBank/DDBJ databases">
        <authorList>
            <person name="Zaccaron A."/>
            <person name="Stergiopoulos I."/>
        </authorList>
    </citation>
    <scope>NUCLEOTIDE SEQUENCE</scope>
    <source>
        <strain evidence="3">Race5_Kim</strain>
    </source>
</reference>
<dbReference type="GeneID" id="71991853"/>
<protein>
    <submittedName>
        <fullName evidence="3">Uncharacterized protein</fullName>
    </submittedName>
</protein>
<gene>
    <name evidence="3" type="ORF">CLAFUR5_11975</name>
</gene>
<evidence type="ECO:0000313" key="3">
    <source>
        <dbReference type="EMBL" id="UJO22862.1"/>
    </source>
</evidence>
<keyword evidence="1" id="KW-1133">Transmembrane helix</keyword>
<dbReference type="KEGG" id="ffu:CLAFUR5_11975"/>
<keyword evidence="4" id="KW-1185">Reference proteome</keyword>
<proteinExistence type="predicted"/>
<keyword evidence="2" id="KW-0732">Signal</keyword>
<organism evidence="3 4">
    <name type="scientific">Passalora fulva</name>
    <name type="common">Tomato leaf mold</name>
    <name type="synonym">Cladosporium fulvum</name>
    <dbReference type="NCBI Taxonomy" id="5499"/>
    <lineage>
        <taxon>Eukaryota</taxon>
        <taxon>Fungi</taxon>
        <taxon>Dikarya</taxon>
        <taxon>Ascomycota</taxon>
        <taxon>Pezizomycotina</taxon>
        <taxon>Dothideomycetes</taxon>
        <taxon>Dothideomycetidae</taxon>
        <taxon>Mycosphaerellales</taxon>
        <taxon>Mycosphaerellaceae</taxon>
        <taxon>Fulvia</taxon>
    </lineage>
</organism>
<feature type="chain" id="PRO_5040513348" evidence="2">
    <location>
        <begin position="23"/>
        <end position="442"/>
    </location>
</feature>
<evidence type="ECO:0000256" key="2">
    <source>
        <dbReference type="SAM" id="SignalP"/>
    </source>
</evidence>
<feature type="transmembrane region" description="Helical" evidence="1">
    <location>
        <begin position="350"/>
        <end position="376"/>
    </location>
</feature>
<feature type="signal peptide" evidence="2">
    <location>
        <begin position="1"/>
        <end position="22"/>
    </location>
</feature>
<keyword evidence="1" id="KW-0472">Membrane</keyword>
<feature type="transmembrane region" description="Helical" evidence="1">
    <location>
        <begin position="382"/>
        <end position="401"/>
    </location>
</feature>
<evidence type="ECO:0000313" key="4">
    <source>
        <dbReference type="Proteomes" id="UP000756132"/>
    </source>
</evidence>